<dbReference type="Proteomes" id="UP000955338">
    <property type="component" value="Chromosome"/>
</dbReference>
<gene>
    <name evidence="2" type="ORF">CEP48_07695</name>
</gene>
<accession>A0A8E3MGY3</accession>
<dbReference type="AlphaFoldDB" id="A0A8E3MGY3"/>
<dbReference type="EMBL" id="CP022011">
    <property type="protein sequence ID" value="QDJ15310.1"/>
    <property type="molecule type" value="Genomic_DNA"/>
</dbReference>
<dbReference type="SUPFAM" id="SSF51735">
    <property type="entry name" value="NAD(P)-binding Rossmann-fold domains"/>
    <property type="match status" value="1"/>
</dbReference>
<evidence type="ECO:0000313" key="2">
    <source>
        <dbReference type="EMBL" id="QDJ15310.1"/>
    </source>
</evidence>
<evidence type="ECO:0000313" key="3">
    <source>
        <dbReference type="Proteomes" id="UP000955338"/>
    </source>
</evidence>
<organism evidence="2 3">
    <name type="scientific">Mergibacter septicus</name>
    <dbReference type="NCBI Taxonomy" id="221402"/>
    <lineage>
        <taxon>Bacteria</taxon>
        <taxon>Pseudomonadati</taxon>
        <taxon>Pseudomonadota</taxon>
        <taxon>Gammaproteobacteria</taxon>
        <taxon>Pasteurellales</taxon>
        <taxon>Pasteurellaceae</taxon>
        <taxon>Mergibacter</taxon>
    </lineage>
</organism>
<dbReference type="GO" id="GO:0004029">
    <property type="term" value="F:aldehyde dehydrogenase (NAD+) activity"/>
    <property type="evidence" value="ECO:0007669"/>
    <property type="project" value="TreeGrafter"/>
</dbReference>
<dbReference type="InterPro" id="IPR036291">
    <property type="entry name" value="NAD(P)-bd_dom_sf"/>
</dbReference>
<feature type="domain" description="NAD-dependent epimerase/dehydratase" evidence="1">
    <location>
        <begin position="8"/>
        <end position="166"/>
    </location>
</feature>
<keyword evidence="3" id="KW-1185">Reference proteome</keyword>
<sequence length="282" mass="32349">MKTVAIVGLGWLGFPLARYLKSIGWQIKGSKRTHQGVESMRLRRLECYRLELTPHLNAEPDELEALFDANALIINIPPSRYFFDLEQYVQGVQNLVNEALLHRIEHIIFISSTSIYPQQSGYFDESTPILSDSDVGKALFEIEQGLQQLVDIDVDILRLAGLIGNDRHPVYHLSGKHLQQGNQPVNLVHLTDCLRAIQLLLETPSGHRLYNLTAPQRPTRAEYYPYMATQFALTPPTFDKTINDLQRHILANKICEEIGFVYQYPDPYLMLPEQEQDYMVEV</sequence>
<evidence type="ECO:0000259" key="1">
    <source>
        <dbReference type="Pfam" id="PF01370"/>
    </source>
</evidence>
<name>A0A8E3MGY3_9PAST</name>
<dbReference type="InterPro" id="IPR001509">
    <property type="entry name" value="Epimerase_deHydtase"/>
</dbReference>
<dbReference type="InterPro" id="IPR051783">
    <property type="entry name" value="NAD(P)-dependent_oxidoreduct"/>
</dbReference>
<dbReference type="GO" id="GO:0005737">
    <property type="term" value="C:cytoplasm"/>
    <property type="evidence" value="ECO:0007669"/>
    <property type="project" value="TreeGrafter"/>
</dbReference>
<dbReference type="RefSeq" id="WP_261920180.1">
    <property type="nucleotide sequence ID" value="NZ_CP022011.1"/>
</dbReference>
<dbReference type="Gene3D" id="3.40.50.720">
    <property type="entry name" value="NAD(P)-binding Rossmann-like Domain"/>
    <property type="match status" value="1"/>
</dbReference>
<dbReference type="PANTHER" id="PTHR48079">
    <property type="entry name" value="PROTEIN YEEZ"/>
    <property type="match status" value="1"/>
</dbReference>
<dbReference type="Pfam" id="PF01370">
    <property type="entry name" value="Epimerase"/>
    <property type="match status" value="1"/>
</dbReference>
<dbReference type="PANTHER" id="PTHR48079:SF6">
    <property type="entry name" value="NAD(P)-BINDING DOMAIN-CONTAINING PROTEIN-RELATED"/>
    <property type="match status" value="1"/>
</dbReference>
<reference evidence="2" key="1">
    <citation type="submission" date="2017-06" db="EMBL/GenBank/DDBJ databases">
        <title>Genome sequencing of pathogenic and non-pathogenic strains within Bisgaard taxon 40.</title>
        <authorList>
            <person name="Ladner J.T."/>
            <person name="Lovett S.P."/>
            <person name="Koroleva G."/>
            <person name="Lorch J.M."/>
        </authorList>
    </citation>
    <scope>NUCLEOTIDE SEQUENCE</scope>
    <source>
        <strain evidence="2">27576-1-I1</strain>
    </source>
</reference>
<protein>
    <submittedName>
        <fullName evidence="2">NAD(P)-dependent oxidoreductase</fullName>
    </submittedName>
</protein>
<proteinExistence type="predicted"/>